<dbReference type="PROSITE" id="PS00887">
    <property type="entry name" value="ILVD_EDD_2"/>
    <property type="match status" value="1"/>
</dbReference>
<proteinExistence type="inferred from homology"/>
<dbReference type="InterPro" id="IPR000581">
    <property type="entry name" value="ILV_EDD_N"/>
</dbReference>
<keyword evidence="4 15" id="KW-0001">2Fe-2S</keyword>
<evidence type="ECO:0000256" key="5">
    <source>
        <dbReference type="ARBA" id="ARBA00022723"/>
    </source>
</evidence>
<dbReference type="SUPFAM" id="SSF143975">
    <property type="entry name" value="IlvD/EDD N-terminal domain-like"/>
    <property type="match status" value="1"/>
</dbReference>
<comment type="catalytic activity">
    <reaction evidence="15">
        <text>(2R,3R)-2,3-dihydroxy-3-methylpentanoate = (S)-3-methyl-2-oxopentanoate + H2O</text>
        <dbReference type="Rhea" id="RHEA:27694"/>
        <dbReference type="ChEBI" id="CHEBI:15377"/>
        <dbReference type="ChEBI" id="CHEBI:35146"/>
        <dbReference type="ChEBI" id="CHEBI:49258"/>
        <dbReference type="EC" id="4.2.1.9"/>
    </reaction>
</comment>
<evidence type="ECO:0000256" key="14">
    <source>
        <dbReference type="ARBA" id="ARBA00029490"/>
    </source>
</evidence>
<comment type="cofactor">
    <cofactor evidence="1 15">
        <name>Mg(2+)</name>
        <dbReference type="ChEBI" id="CHEBI:18420"/>
    </cofactor>
</comment>
<feature type="active site" description="Proton acceptor" evidence="15">
    <location>
        <position position="518"/>
    </location>
</feature>
<evidence type="ECO:0000313" key="19">
    <source>
        <dbReference type="Proteomes" id="UP001550853"/>
    </source>
</evidence>
<evidence type="ECO:0000256" key="7">
    <source>
        <dbReference type="ARBA" id="ARBA00023004"/>
    </source>
</evidence>
<keyword evidence="9 15" id="KW-0456">Lyase</keyword>
<name>A0ABV2Z8W1_9ACTN</name>
<gene>
    <name evidence="15 18" type="primary">ilvD</name>
    <name evidence="18" type="ORF">AB0E61_28670</name>
</gene>
<feature type="binding site" evidence="15">
    <location>
        <position position="123"/>
    </location>
    <ligand>
        <name>Mg(2+)</name>
        <dbReference type="ChEBI" id="CHEBI:18420"/>
    </ligand>
</feature>
<sequence length="612" mass="64789">MPELRSRTVTHGRNMAGARALMQASGVAREDFGKPIIAVANSFTEFVPGHTHLQPVGRIVSEAIHAAGGIAREFNTIAVDDGIAMGHGGMLYSLPSRDLIADSVEYMVEAHCADALICISNCDKITPGMLMAAMRLNIPTVFVSGGPMEAGQATLVDGTVRKLDLVNAISEAVNENVSDEDILRIEQNACPTCGSCSGMFTANSMNCLTEAIGLALPGNGSVLATHTARKALYENAGRTVVEITKRRYEQDDTTVLPRSVGSRAAFENAVALDIAMGGSTNTILHLLAAAQEAELDFDMKKIDELSRKLPCLSKVAPNGAYYMEDVHRAGGIPAILGELYRAGLLNEDVHTVHSSSLADWLKNWDIRGGSPSAEATELFHAAPGCVRSAKAFSQSERWESLDTDAANGCIRDIEHAYSTEGGLAILYGNLAVDGCVVKTAGVDESIWTFEGPAVVCESQEAAVDAILKKQVKEGDVVVIRYEGPKGGPGMQEMLYPTSFLKGRGLGKACALVTDGRFSGGTSGLSIGHASPEAASGGTIALVENGDRIRIDIPNRSIELLVPDTELESRRLALGGVYAPKDRDRKVSQALRAYAAMATSADKGAVRDVSKLG</sequence>
<feature type="domain" description="Dihydroxy-acid/6-phosphogluconate dehydratase C-terminal" evidence="17">
    <location>
        <begin position="409"/>
        <end position="604"/>
    </location>
</feature>
<evidence type="ECO:0000256" key="1">
    <source>
        <dbReference type="ARBA" id="ARBA00001946"/>
    </source>
</evidence>
<comment type="catalytic activity">
    <reaction evidence="11">
        <text>(2R)-2,3-dihydroxy-3-methylbutanoate = 3-methyl-2-oxobutanoate + H2O</text>
        <dbReference type="Rhea" id="RHEA:24809"/>
        <dbReference type="ChEBI" id="CHEBI:11851"/>
        <dbReference type="ChEBI" id="CHEBI:15377"/>
        <dbReference type="ChEBI" id="CHEBI:49072"/>
        <dbReference type="EC" id="4.2.1.9"/>
    </reaction>
    <physiologicalReaction direction="left-to-right" evidence="11">
        <dbReference type="Rhea" id="RHEA:24810"/>
    </physiologicalReaction>
</comment>
<dbReference type="Gene3D" id="3.50.30.80">
    <property type="entry name" value="IlvD/EDD C-terminal domain-like"/>
    <property type="match status" value="1"/>
</dbReference>
<reference evidence="18 19" key="1">
    <citation type="submission" date="2024-06" db="EMBL/GenBank/DDBJ databases">
        <title>The Natural Products Discovery Center: Release of the First 8490 Sequenced Strains for Exploring Actinobacteria Biosynthetic Diversity.</title>
        <authorList>
            <person name="Kalkreuter E."/>
            <person name="Kautsar S.A."/>
            <person name="Yang D."/>
            <person name="Bader C.D."/>
            <person name="Teijaro C.N."/>
            <person name="Fluegel L."/>
            <person name="Davis C.M."/>
            <person name="Simpson J.R."/>
            <person name="Lauterbach L."/>
            <person name="Steele A.D."/>
            <person name="Gui C."/>
            <person name="Meng S."/>
            <person name="Li G."/>
            <person name="Viehrig K."/>
            <person name="Ye F."/>
            <person name="Su P."/>
            <person name="Kiefer A.F."/>
            <person name="Nichols A."/>
            <person name="Cepeda A.J."/>
            <person name="Yan W."/>
            <person name="Fan B."/>
            <person name="Jiang Y."/>
            <person name="Adhikari A."/>
            <person name="Zheng C.-J."/>
            <person name="Schuster L."/>
            <person name="Cowan T.M."/>
            <person name="Smanski M.J."/>
            <person name="Chevrette M.G."/>
            <person name="De Carvalho L.P.S."/>
            <person name="Shen B."/>
        </authorList>
    </citation>
    <scope>NUCLEOTIDE SEQUENCE [LARGE SCALE GENOMIC DNA]</scope>
    <source>
        <strain evidence="18 19">NPDC033039</strain>
    </source>
</reference>
<dbReference type="InterPro" id="IPR020558">
    <property type="entry name" value="DiOHA_6PGluconate_deHydtase_CS"/>
</dbReference>
<accession>A0ABV2Z8W1</accession>
<evidence type="ECO:0000259" key="17">
    <source>
        <dbReference type="Pfam" id="PF24877"/>
    </source>
</evidence>
<feature type="binding site" description="via carbamate group" evidence="15">
    <location>
        <position position="124"/>
    </location>
    <ligand>
        <name>Mg(2+)</name>
        <dbReference type="ChEBI" id="CHEBI:18420"/>
    </ligand>
</feature>
<comment type="pathway">
    <text evidence="13 15">Amino-acid biosynthesis; L-isoleucine biosynthesis; L-isoleucine from 2-oxobutanoate: step 3/4.</text>
</comment>
<evidence type="ECO:0000256" key="11">
    <source>
        <dbReference type="ARBA" id="ARBA00029304"/>
    </source>
</evidence>
<dbReference type="Pfam" id="PF24877">
    <property type="entry name" value="ILV_EDD_C"/>
    <property type="match status" value="1"/>
</dbReference>
<evidence type="ECO:0000256" key="6">
    <source>
        <dbReference type="ARBA" id="ARBA00022842"/>
    </source>
</evidence>
<evidence type="ECO:0000256" key="3">
    <source>
        <dbReference type="ARBA" id="ARBA00022605"/>
    </source>
</evidence>
<comment type="subunit">
    <text evidence="15">Homodimer.</text>
</comment>
<evidence type="ECO:0000313" key="18">
    <source>
        <dbReference type="EMBL" id="MEU3714061.1"/>
    </source>
</evidence>
<evidence type="ECO:0000256" key="9">
    <source>
        <dbReference type="ARBA" id="ARBA00023239"/>
    </source>
</evidence>
<dbReference type="InterPro" id="IPR004404">
    <property type="entry name" value="DihydroxyA_deHydtase"/>
</dbReference>
<comment type="caution">
    <text evidence="18">The sequence shown here is derived from an EMBL/GenBank/DDBJ whole genome shotgun (WGS) entry which is preliminary data.</text>
</comment>
<comment type="function">
    <text evidence="15">Functions in the biosynthesis of branched-chain amino acids. Catalyzes the dehydration of (2R,3R)-2,3-dihydroxy-3-methylpentanoate (2,3-dihydroxy-3-methylvalerate) into 2-oxo-3-methylpentanoate (2-oxo-3-methylvalerate) and of (2R)-2,3-dihydroxy-3-methylbutanoate (2,3-dihydroxyisovalerate) into 2-oxo-3-methylbutanoate (2-oxoisovalerate), the penultimate precursor to L-isoleucine and L-valine, respectively.</text>
</comment>
<dbReference type="InterPro" id="IPR056740">
    <property type="entry name" value="ILV_EDD_C"/>
</dbReference>
<evidence type="ECO:0000256" key="13">
    <source>
        <dbReference type="ARBA" id="ARBA00029437"/>
    </source>
</evidence>
<feature type="domain" description="Dihydroxy-acid/6-phosphogluconate dehydratase N-terminal" evidence="16">
    <location>
        <begin position="34"/>
        <end position="359"/>
    </location>
</feature>
<dbReference type="SUPFAM" id="SSF52016">
    <property type="entry name" value="LeuD/IlvD-like"/>
    <property type="match status" value="1"/>
</dbReference>
<dbReference type="PROSITE" id="PS00886">
    <property type="entry name" value="ILVD_EDD_1"/>
    <property type="match status" value="1"/>
</dbReference>
<keyword evidence="5 15" id="KW-0479">Metal-binding</keyword>
<dbReference type="InterPro" id="IPR037237">
    <property type="entry name" value="IlvD/EDD_N"/>
</dbReference>
<comment type="cofactor">
    <cofactor evidence="15">
        <name>[2Fe-2S] cluster</name>
        <dbReference type="ChEBI" id="CHEBI:190135"/>
    </cofactor>
    <text evidence="15">Binds 1 [2Fe-2S] cluster per subunit. This cluster acts as a Lewis acid cofactor.</text>
</comment>
<comment type="pathway">
    <text evidence="12 15">Amino-acid biosynthesis; L-valine biosynthesis; L-valine from pyruvate: step 3/4.</text>
</comment>
<evidence type="ECO:0000256" key="12">
    <source>
        <dbReference type="ARBA" id="ARBA00029436"/>
    </source>
</evidence>
<dbReference type="RefSeq" id="WP_030288739.1">
    <property type="nucleotide sequence ID" value="NZ_JBEZVI010000034.1"/>
</dbReference>
<keyword evidence="7 15" id="KW-0408">Iron</keyword>
<keyword evidence="6 15" id="KW-0460">Magnesium</keyword>
<dbReference type="Pfam" id="PF00920">
    <property type="entry name" value="ILVD_EDD_N"/>
    <property type="match status" value="1"/>
</dbReference>
<evidence type="ECO:0000256" key="15">
    <source>
        <dbReference type="HAMAP-Rule" id="MF_00012"/>
    </source>
</evidence>
<dbReference type="InterPro" id="IPR042096">
    <property type="entry name" value="Dihydro-acid_dehy_C"/>
</dbReference>
<evidence type="ECO:0000259" key="16">
    <source>
        <dbReference type="Pfam" id="PF00920"/>
    </source>
</evidence>
<dbReference type="PANTHER" id="PTHR43661:SF3">
    <property type="entry name" value="D-XYLONATE DEHYDRATASE YAGF-RELATED"/>
    <property type="match status" value="1"/>
</dbReference>
<dbReference type="EC" id="4.2.1.9" evidence="14 15"/>
<organism evidence="18 19">
    <name type="scientific">Streptomyces catenulae</name>
    <dbReference type="NCBI Taxonomy" id="66875"/>
    <lineage>
        <taxon>Bacteria</taxon>
        <taxon>Bacillati</taxon>
        <taxon>Actinomycetota</taxon>
        <taxon>Actinomycetes</taxon>
        <taxon>Kitasatosporales</taxon>
        <taxon>Streptomycetaceae</taxon>
        <taxon>Streptomyces</taxon>
    </lineage>
</organism>
<comment type="similarity">
    <text evidence="2 15">Belongs to the IlvD/Edd family.</text>
</comment>
<dbReference type="PANTHER" id="PTHR43661">
    <property type="entry name" value="D-XYLONATE DEHYDRATASE"/>
    <property type="match status" value="1"/>
</dbReference>
<comment type="caution">
    <text evidence="15">Lacks conserved residue(s) required for the propagation of feature annotation.</text>
</comment>
<feature type="binding site" evidence="15">
    <location>
        <position position="81"/>
    </location>
    <ligand>
        <name>Mg(2+)</name>
        <dbReference type="ChEBI" id="CHEBI:18420"/>
    </ligand>
</feature>
<feature type="binding site" evidence="15">
    <location>
        <position position="492"/>
    </location>
    <ligand>
        <name>Mg(2+)</name>
        <dbReference type="ChEBI" id="CHEBI:18420"/>
    </ligand>
</feature>
<evidence type="ECO:0000256" key="2">
    <source>
        <dbReference type="ARBA" id="ARBA00006486"/>
    </source>
</evidence>
<evidence type="ECO:0000256" key="4">
    <source>
        <dbReference type="ARBA" id="ARBA00022714"/>
    </source>
</evidence>
<feature type="modified residue" description="N6-carboxylysine" evidence="15">
    <location>
        <position position="124"/>
    </location>
</feature>
<dbReference type="GO" id="GO:0004160">
    <property type="term" value="F:dihydroxy-acid dehydratase activity"/>
    <property type="evidence" value="ECO:0007669"/>
    <property type="project" value="UniProtKB-EC"/>
</dbReference>
<dbReference type="Proteomes" id="UP001550853">
    <property type="component" value="Unassembled WGS sequence"/>
</dbReference>
<keyword evidence="10 15" id="KW-0100">Branched-chain amino acid biosynthesis</keyword>
<dbReference type="NCBIfam" id="TIGR00110">
    <property type="entry name" value="ilvD"/>
    <property type="match status" value="1"/>
</dbReference>
<protein>
    <recommendedName>
        <fullName evidence="14 15">Dihydroxy-acid dehydratase</fullName>
        <shortName evidence="15">DAD</shortName>
        <ecNumber evidence="14 15">4.2.1.9</ecNumber>
    </recommendedName>
</protein>
<keyword evidence="19" id="KW-1185">Reference proteome</keyword>
<dbReference type="NCBIfam" id="NF009103">
    <property type="entry name" value="PRK12448.1"/>
    <property type="match status" value="1"/>
</dbReference>
<dbReference type="EMBL" id="JBEZVI010000034">
    <property type="protein sequence ID" value="MEU3714061.1"/>
    <property type="molecule type" value="Genomic_DNA"/>
</dbReference>
<evidence type="ECO:0000256" key="10">
    <source>
        <dbReference type="ARBA" id="ARBA00023304"/>
    </source>
</evidence>
<dbReference type="HAMAP" id="MF_00012">
    <property type="entry name" value="IlvD"/>
    <property type="match status" value="1"/>
</dbReference>
<evidence type="ECO:0000256" key="8">
    <source>
        <dbReference type="ARBA" id="ARBA00023014"/>
    </source>
</evidence>
<keyword evidence="8 15" id="KW-0411">Iron-sulfur</keyword>
<keyword evidence="3 15" id="KW-0028">Amino-acid biosynthesis</keyword>